<accession>A0A915IDE9</accession>
<reference evidence="2" key="1">
    <citation type="submission" date="2022-11" db="UniProtKB">
        <authorList>
            <consortium name="WormBaseParasite"/>
        </authorList>
    </citation>
    <scope>IDENTIFICATION</scope>
</reference>
<proteinExistence type="predicted"/>
<evidence type="ECO:0000313" key="1">
    <source>
        <dbReference type="Proteomes" id="UP000887565"/>
    </source>
</evidence>
<sequence>MANNKGEKALLLKSLCSKTFDFDDSNMAASSWSLPESKNRIRVLSRSMTSDALLKNVVAGSGGATSSKHGSETVSVCSTSSSNDDAVAAGRFVEKYAVKDGSKKFEKFPLRQSTMAVAVDASTNNGVIFVKQNSCGSGALTTVQSERFCRKLTKNDFPSAIHAPASYLLEDLD</sequence>
<dbReference type="Proteomes" id="UP000887565">
    <property type="component" value="Unplaced"/>
</dbReference>
<evidence type="ECO:0000313" key="2">
    <source>
        <dbReference type="WBParaSite" id="nRc.2.0.1.t11818-RA"/>
    </source>
</evidence>
<dbReference type="AlphaFoldDB" id="A0A915IDE9"/>
<protein>
    <submittedName>
        <fullName evidence="2">Uncharacterized protein</fullName>
    </submittedName>
</protein>
<keyword evidence="1" id="KW-1185">Reference proteome</keyword>
<name>A0A915IDE9_ROMCU</name>
<dbReference type="WBParaSite" id="nRc.2.0.1.t11818-RA">
    <property type="protein sequence ID" value="nRc.2.0.1.t11818-RA"/>
    <property type="gene ID" value="nRc.2.0.1.g11818"/>
</dbReference>
<organism evidence="1 2">
    <name type="scientific">Romanomermis culicivorax</name>
    <name type="common">Nematode worm</name>
    <dbReference type="NCBI Taxonomy" id="13658"/>
    <lineage>
        <taxon>Eukaryota</taxon>
        <taxon>Metazoa</taxon>
        <taxon>Ecdysozoa</taxon>
        <taxon>Nematoda</taxon>
        <taxon>Enoplea</taxon>
        <taxon>Dorylaimia</taxon>
        <taxon>Mermithida</taxon>
        <taxon>Mermithoidea</taxon>
        <taxon>Mermithidae</taxon>
        <taxon>Romanomermis</taxon>
    </lineage>
</organism>